<feature type="domain" description="Glutamine amidotransferase type-2" evidence="11">
    <location>
        <begin position="2"/>
        <end position="203"/>
    </location>
</feature>
<dbReference type="InterPro" id="IPR017932">
    <property type="entry name" value="GATase_2_dom"/>
</dbReference>
<comment type="pathway">
    <text evidence="1">Amino-acid biosynthesis; L-asparagine biosynthesis; L-asparagine from L-aspartate (L-Gln route): step 1/1.</text>
</comment>
<dbReference type="GO" id="GO:0006529">
    <property type="term" value="P:asparagine biosynthetic process"/>
    <property type="evidence" value="ECO:0007669"/>
    <property type="project" value="UniProtKB-KW"/>
</dbReference>
<dbReference type="PANTHER" id="PTHR43284">
    <property type="entry name" value="ASPARAGINE SYNTHETASE (GLUTAMINE-HYDROLYZING)"/>
    <property type="match status" value="1"/>
</dbReference>
<name>A0A9W4TDY7_9FLAO</name>
<evidence type="ECO:0000313" key="13">
    <source>
        <dbReference type="Proteomes" id="UP001152749"/>
    </source>
</evidence>
<feature type="binding site" evidence="9">
    <location>
        <begin position="353"/>
        <end position="354"/>
    </location>
    <ligand>
        <name>ATP</name>
        <dbReference type="ChEBI" id="CHEBI:30616"/>
    </ligand>
</feature>
<evidence type="ECO:0000313" key="12">
    <source>
        <dbReference type="EMBL" id="CAI2765415.1"/>
    </source>
</evidence>
<accession>A0A9W4TDY7</accession>
<reference evidence="12" key="1">
    <citation type="submission" date="2022-09" db="EMBL/GenBank/DDBJ databases">
        <authorList>
            <person name="Duchaud E."/>
        </authorList>
    </citation>
    <scope>NUCLEOTIDE SEQUENCE</scope>
    <source>
        <strain evidence="12">TRV642</strain>
    </source>
</reference>
<dbReference type="Gene3D" id="3.60.20.10">
    <property type="entry name" value="Glutamine Phosphoribosylpyrophosphate, subunit 1, domain 1"/>
    <property type="match status" value="1"/>
</dbReference>
<dbReference type="Pfam" id="PF13537">
    <property type="entry name" value="GATase_7"/>
    <property type="match status" value="1"/>
</dbReference>
<feature type="binding site" evidence="9">
    <location>
        <position position="280"/>
    </location>
    <ligand>
        <name>ATP</name>
        <dbReference type="ChEBI" id="CHEBI:30616"/>
    </ligand>
</feature>
<evidence type="ECO:0000256" key="5">
    <source>
        <dbReference type="ARBA" id="ARBA00022840"/>
    </source>
</evidence>
<keyword evidence="12" id="KW-0436">Ligase</keyword>
<gene>
    <name evidence="12" type="ORF">TRV642_0337</name>
</gene>
<dbReference type="GO" id="GO:0005524">
    <property type="term" value="F:ATP binding"/>
    <property type="evidence" value="ECO:0007669"/>
    <property type="project" value="UniProtKB-KW"/>
</dbReference>
<dbReference type="InterPro" id="IPR051786">
    <property type="entry name" value="ASN_synthetase/amidase"/>
</dbReference>
<dbReference type="PANTHER" id="PTHR43284:SF1">
    <property type="entry name" value="ASPARAGINE SYNTHETASE"/>
    <property type="match status" value="1"/>
</dbReference>
<dbReference type="PROSITE" id="PS51278">
    <property type="entry name" value="GATASE_TYPE_2"/>
    <property type="match status" value="1"/>
</dbReference>
<proteinExistence type="inferred from homology"/>
<evidence type="ECO:0000256" key="4">
    <source>
        <dbReference type="ARBA" id="ARBA00022741"/>
    </source>
</evidence>
<evidence type="ECO:0000256" key="7">
    <source>
        <dbReference type="ARBA" id="ARBA00048741"/>
    </source>
</evidence>
<dbReference type="AlphaFoldDB" id="A0A9W4TDY7"/>
<feature type="active site" description="For GATase activity" evidence="8">
    <location>
        <position position="2"/>
    </location>
</feature>
<dbReference type="CDD" id="cd01991">
    <property type="entry name" value="Asn_synthase_B_C"/>
    <property type="match status" value="1"/>
</dbReference>
<evidence type="ECO:0000256" key="3">
    <source>
        <dbReference type="ARBA" id="ARBA00012737"/>
    </source>
</evidence>
<organism evidence="12 13">
    <name type="scientific">Flavobacterium collinsii</name>
    <dbReference type="NCBI Taxonomy" id="1114861"/>
    <lineage>
        <taxon>Bacteria</taxon>
        <taxon>Pseudomonadati</taxon>
        <taxon>Bacteroidota</taxon>
        <taxon>Flavobacteriia</taxon>
        <taxon>Flavobacteriales</taxon>
        <taxon>Flavobacteriaceae</taxon>
        <taxon>Flavobacterium</taxon>
    </lineage>
</organism>
<dbReference type="SUPFAM" id="SSF56235">
    <property type="entry name" value="N-terminal nucleophile aminohydrolases (Ntn hydrolases)"/>
    <property type="match status" value="1"/>
</dbReference>
<comment type="similarity">
    <text evidence="2">Belongs to the asparagine synthetase family.</text>
</comment>
<dbReference type="InterPro" id="IPR029055">
    <property type="entry name" value="Ntn_hydrolases_N"/>
</dbReference>
<dbReference type="Gene3D" id="3.40.50.620">
    <property type="entry name" value="HUPs"/>
    <property type="match status" value="1"/>
</dbReference>
<dbReference type="Pfam" id="PF00733">
    <property type="entry name" value="Asn_synthase"/>
    <property type="match status" value="1"/>
</dbReference>
<dbReference type="InterPro" id="IPR006426">
    <property type="entry name" value="Asn_synth_AEB"/>
</dbReference>
<evidence type="ECO:0000259" key="11">
    <source>
        <dbReference type="PROSITE" id="PS51278"/>
    </source>
</evidence>
<dbReference type="CDD" id="cd00712">
    <property type="entry name" value="AsnB"/>
    <property type="match status" value="1"/>
</dbReference>
<dbReference type="RefSeq" id="WP_263361955.1">
    <property type="nucleotide sequence ID" value="NZ_OX336425.1"/>
</dbReference>
<feature type="binding site" evidence="9">
    <location>
        <position position="94"/>
    </location>
    <ligand>
        <name>L-glutamine</name>
        <dbReference type="ChEBI" id="CHEBI:58359"/>
    </ligand>
</feature>
<evidence type="ECO:0000256" key="9">
    <source>
        <dbReference type="PIRSR" id="PIRSR001589-2"/>
    </source>
</evidence>
<evidence type="ECO:0000256" key="1">
    <source>
        <dbReference type="ARBA" id="ARBA00005187"/>
    </source>
</evidence>
<evidence type="ECO:0000256" key="2">
    <source>
        <dbReference type="ARBA" id="ARBA00005752"/>
    </source>
</evidence>
<dbReference type="InterPro" id="IPR014729">
    <property type="entry name" value="Rossmann-like_a/b/a_fold"/>
</dbReference>
<dbReference type="InterPro" id="IPR033738">
    <property type="entry name" value="AsnB_N"/>
</dbReference>
<protein>
    <recommendedName>
        <fullName evidence="3">asparagine synthase (glutamine-hydrolyzing)</fullName>
        <ecNumber evidence="3">6.3.5.4</ecNumber>
    </recommendedName>
</protein>
<dbReference type="EMBL" id="OX336425">
    <property type="protein sequence ID" value="CAI2765415.1"/>
    <property type="molecule type" value="Genomic_DNA"/>
</dbReference>
<keyword evidence="8" id="KW-0061">Asparagine biosynthesis</keyword>
<dbReference type="NCBIfam" id="TIGR01536">
    <property type="entry name" value="asn_synth_AEB"/>
    <property type="match status" value="1"/>
</dbReference>
<keyword evidence="5 9" id="KW-0067">ATP-binding</keyword>
<dbReference type="KEGG" id="fcs:TRV642_0337"/>
<keyword evidence="8" id="KW-0028">Amino-acid biosynthesis</keyword>
<evidence type="ECO:0000256" key="6">
    <source>
        <dbReference type="ARBA" id="ARBA00022962"/>
    </source>
</evidence>
<dbReference type="SUPFAM" id="SSF52402">
    <property type="entry name" value="Adenine nucleotide alpha hydrolases-like"/>
    <property type="match status" value="1"/>
</dbReference>
<feature type="site" description="Important for beta-aspartyl-AMP intermediate formation" evidence="10">
    <location>
        <position position="355"/>
    </location>
</feature>
<evidence type="ECO:0000256" key="10">
    <source>
        <dbReference type="PIRSR" id="PIRSR001589-3"/>
    </source>
</evidence>
<evidence type="ECO:0000256" key="8">
    <source>
        <dbReference type="PIRSR" id="PIRSR001589-1"/>
    </source>
</evidence>
<dbReference type="GO" id="GO:0005829">
    <property type="term" value="C:cytosol"/>
    <property type="evidence" value="ECO:0007669"/>
    <property type="project" value="TreeGrafter"/>
</dbReference>
<dbReference type="EC" id="6.3.5.4" evidence="3"/>
<dbReference type="InterPro" id="IPR001962">
    <property type="entry name" value="Asn_synthase"/>
</dbReference>
<keyword evidence="6 8" id="KW-0315">Glutamine amidotransferase</keyword>
<keyword evidence="4 9" id="KW-0547">Nucleotide-binding</keyword>
<dbReference type="Proteomes" id="UP001152749">
    <property type="component" value="Chromosome"/>
</dbReference>
<sequence>MCGIYITNIPFAEEEVKQKLESIKYRGPDHTGIKKIDDLIFGHLRLSILDLDVRSNQPMQFEGYTIVFNGEIYNFGDIKSELEFLGYKFDTTGDTEVLLKGYKEWGKAVVSKLNGMFVFAIYNKIDRTIFCARDRFGVKPFYYSWNNEQFEICSQLRPICENRELNQEAVSMYLDCTYIPSPFTIYKDVFKLPPGKTLEINLNSQTLEISEYWNLDTPVSSNLSYDQAKSKLHDLLKDAVKIRLQSDVPFGSFLSGGIDSALISGIAAKVSKEQVKTFSIGFEDPKYDESKIAAQYAEIINSKHKETICKAEDILEMIPKLIQVYDEPFGDSSALPSLLLNKVTKQYVTMALSGDGGDESFLGYNHFDWVAKFKHLIKIPFGIRIIASKMLWSNVLKSKTEPIKRILNIKSKNEFIAGIFVGYNSIVKKRNLDWLSHYSGYKFWSKDLFQSTADLNIKLWLENDSNVKVDRASMAYSVEVRSPFLDYRIVEFARTLPISYRYQKGKKKRILRDILKEYIPEEIFDQPKKGFAVPIGTWIREELREEFESNLSDDFLNHVPNLNVPKFKKMFQDHLASKADYSSYIWRVYVLSKWYQEFGFYKKEDAK</sequence>
<dbReference type="PIRSF" id="PIRSF001589">
    <property type="entry name" value="Asn_synthetase_glu-h"/>
    <property type="match status" value="1"/>
</dbReference>
<dbReference type="GO" id="GO:0004066">
    <property type="term" value="F:asparagine synthase (glutamine-hydrolyzing) activity"/>
    <property type="evidence" value="ECO:0007669"/>
    <property type="project" value="UniProtKB-EC"/>
</dbReference>
<comment type="catalytic activity">
    <reaction evidence="7">
        <text>L-aspartate + L-glutamine + ATP + H2O = L-asparagine + L-glutamate + AMP + diphosphate + H(+)</text>
        <dbReference type="Rhea" id="RHEA:12228"/>
        <dbReference type="ChEBI" id="CHEBI:15377"/>
        <dbReference type="ChEBI" id="CHEBI:15378"/>
        <dbReference type="ChEBI" id="CHEBI:29985"/>
        <dbReference type="ChEBI" id="CHEBI:29991"/>
        <dbReference type="ChEBI" id="CHEBI:30616"/>
        <dbReference type="ChEBI" id="CHEBI:33019"/>
        <dbReference type="ChEBI" id="CHEBI:58048"/>
        <dbReference type="ChEBI" id="CHEBI:58359"/>
        <dbReference type="ChEBI" id="CHEBI:456215"/>
        <dbReference type="EC" id="6.3.5.4"/>
    </reaction>
</comment>